<gene>
    <name evidence="1" type="ORF">C8N24_3034</name>
</gene>
<dbReference type="RefSeq" id="WP_121251051.1">
    <property type="nucleotide sequence ID" value="NZ_RBIL01000001.1"/>
</dbReference>
<comment type="caution">
    <text evidence="1">The sequence shown here is derived from an EMBL/GenBank/DDBJ whole genome shotgun (WGS) entry which is preliminary data.</text>
</comment>
<organism evidence="1 2">
    <name type="scientific">Solirubrobacter pauli</name>
    <dbReference type="NCBI Taxonomy" id="166793"/>
    <lineage>
        <taxon>Bacteria</taxon>
        <taxon>Bacillati</taxon>
        <taxon>Actinomycetota</taxon>
        <taxon>Thermoleophilia</taxon>
        <taxon>Solirubrobacterales</taxon>
        <taxon>Solirubrobacteraceae</taxon>
        <taxon>Solirubrobacter</taxon>
    </lineage>
</organism>
<dbReference type="SUPFAM" id="SSF50475">
    <property type="entry name" value="FMN-binding split barrel"/>
    <property type="match status" value="1"/>
</dbReference>
<name>A0A660LJ12_9ACTN</name>
<dbReference type="EMBL" id="RBIL01000001">
    <property type="protein sequence ID" value="RKQ93174.1"/>
    <property type="molecule type" value="Genomic_DNA"/>
</dbReference>
<proteinExistence type="predicted"/>
<keyword evidence="2" id="KW-1185">Reference proteome</keyword>
<dbReference type="OrthoDB" id="4552117at2"/>
<accession>A0A660LJ12</accession>
<dbReference type="InterPro" id="IPR012349">
    <property type="entry name" value="Split_barrel_FMN-bd"/>
</dbReference>
<evidence type="ECO:0000313" key="2">
    <source>
        <dbReference type="Proteomes" id="UP000278962"/>
    </source>
</evidence>
<protein>
    <recommendedName>
        <fullName evidence="3">Pyridoxamine 5'-phosphate oxidase</fullName>
    </recommendedName>
</protein>
<reference evidence="1 2" key="1">
    <citation type="submission" date="2018-10" db="EMBL/GenBank/DDBJ databases">
        <title>Genomic Encyclopedia of Archaeal and Bacterial Type Strains, Phase II (KMG-II): from individual species to whole genera.</title>
        <authorList>
            <person name="Goeker M."/>
        </authorList>
    </citation>
    <scope>NUCLEOTIDE SEQUENCE [LARGE SCALE GENOMIC DNA]</scope>
    <source>
        <strain evidence="1 2">DSM 14954</strain>
    </source>
</reference>
<dbReference type="AlphaFoldDB" id="A0A660LJ12"/>
<dbReference type="Proteomes" id="UP000278962">
    <property type="component" value="Unassembled WGS sequence"/>
</dbReference>
<sequence>MDALPDWPEGTVTVLSTGAGDPHAIPVSTAVRRGDRALAFALALRRESLVRLRSDPRCAVTILAEGLSFTVHGRATVERELERIAVVRVDVDSISDHASLRFEIDAGVAWHWTSADAAEGDAETRSALRGRDDD</sequence>
<evidence type="ECO:0000313" key="1">
    <source>
        <dbReference type="EMBL" id="RKQ93174.1"/>
    </source>
</evidence>
<evidence type="ECO:0008006" key="3">
    <source>
        <dbReference type="Google" id="ProtNLM"/>
    </source>
</evidence>
<dbReference type="Gene3D" id="2.30.110.10">
    <property type="entry name" value="Electron Transport, Fmn-binding Protein, Chain A"/>
    <property type="match status" value="1"/>
</dbReference>